<proteinExistence type="inferred from homology"/>
<dbReference type="Proteomes" id="UP000655751">
    <property type="component" value="Unassembled WGS sequence"/>
</dbReference>
<dbReference type="AlphaFoldDB" id="A0A931IA69"/>
<accession>A0A931IA69</accession>
<dbReference type="InterPro" id="IPR025734">
    <property type="entry name" value="EspG"/>
</dbReference>
<evidence type="ECO:0000256" key="2">
    <source>
        <dbReference type="ARBA" id="ARBA00006411"/>
    </source>
</evidence>
<comment type="caution">
    <text evidence="5">The sequence shown here is derived from an EMBL/GenBank/DDBJ whole genome shotgun (WGS) entry which is preliminary data.</text>
</comment>
<dbReference type="Pfam" id="PF14011">
    <property type="entry name" value="ESX-1_EspG"/>
    <property type="match status" value="1"/>
</dbReference>
<keyword evidence="3" id="KW-0963">Cytoplasm</keyword>
<name>A0A931IA69_9NOCA</name>
<dbReference type="RefSeq" id="WP_196149921.1">
    <property type="nucleotide sequence ID" value="NZ_JADMLG010000005.1"/>
</dbReference>
<evidence type="ECO:0000256" key="1">
    <source>
        <dbReference type="ARBA" id="ARBA00004496"/>
    </source>
</evidence>
<gene>
    <name evidence="5" type="ORF">IT779_15050</name>
</gene>
<comment type="subcellular location">
    <subcellularLocation>
        <location evidence="1">Cytoplasm</location>
    </subcellularLocation>
</comment>
<comment type="similarity">
    <text evidence="2">Belongs to the EspG family.</text>
</comment>
<protein>
    <submittedName>
        <fullName evidence="5">ESX secretion-associated protein EspG</fullName>
    </submittedName>
</protein>
<evidence type="ECO:0000256" key="4">
    <source>
        <dbReference type="ARBA" id="ARBA00023186"/>
    </source>
</evidence>
<dbReference type="EMBL" id="JADMLG010000005">
    <property type="protein sequence ID" value="MBH0777594.1"/>
    <property type="molecule type" value="Genomic_DNA"/>
</dbReference>
<evidence type="ECO:0000313" key="6">
    <source>
        <dbReference type="Proteomes" id="UP000655751"/>
    </source>
</evidence>
<organism evidence="5 6">
    <name type="scientific">Nocardia bovistercoris</name>
    <dbReference type="NCBI Taxonomy" id="2785916"/>
    <lineage>
        <taxon>Bacteria</taxon>
        <taxon>Bacillati</taxon>
        <taxon>Actinomycetota</taxon>
        <taxon>Actinomycetes</taxon>
        <taxon>Mycobacteriales</taxon>
        <taxon>Nocardiaceae</taxon>
        <taxon>Nocardia</taxon>
    </lineage>
</organism>
<evidence type="ECO:0000256" key="3">
    <source>
        <dbReference type="ARBA" id="ARBA00022490"/>
    </source>
</evidence>
<evidence type="ECO:0000313" key="5">
    <source>
        <dbReference type="EMBL" id="MBH0777594.1"/>
    </source>
</evidence>
<keyword evidence="6" id="KW-1185">Reference proteome</keyword>
<reference evidence="5" key="1">
    <citation type="submission" date="2020-11" db="EMBL/GenBank/DDBJ databases">
        <title>Nocardia NEAU-351.nov., a novel actinomycete isolated from the cow dung.</title>
        <authorList>
            <person name="Zhang X."/>
        </authorList>
    </citation>
    <scope>NUCLEOTIDE SEQUENCE</scope>
    <source>
        <strain evidence="5">NEAU-351</strain>
    </source>
</reference>
<sequence length="268" mass="30218">MTVHRGRLTSLEVAVLWELMSNDSLPFPLMHSPTHQYEDDYIRAKRSTAERLLRVLPPDAQQLWEAAVNPDIVIWAAGEAPDDAKDMSAVTRVVGLRREGYAVVLVQQPGESIEDGGDIDVYETDVPGLAKAVIGRLPKVGRGKQGEVPILSRQPDGLDYSYGSSPVLDAIDPPQVRSDRWRNAKATQLGELKVEPGSGAHWIQDRRGHLVRWRDLVDDGRYLIDPKPNPVAIPVDDNEFERFVNQRVVELVRRIRENRPAERDFRVL</sequence>
<keyword evidence="4" id="KW-0143">Chaperone</keyword>